<dbReference type="Proteomes" id="UP000075883">
    <property type="component" value="Unassembled WGS sequence"/>
</dbReference>
<evidence type="ECO:0000313" key="2">
    <source>
        <dbReference type="Proteomes" id="UP000075883"/>
    </source>
</evidence>
<name>A0A182M6F5_9DIPT</name>
<organism evidence="1 2">
    <name type="scientific">Anopheles culicifacies</name>
    <dbReference type="NCBI Taxonomy" id="139723"/>
    <lineage>
        <taxon>Eukaryota</taxon>
        <taxon>Metazoa</taxon>
        <taxon>Ecdysozoa</taxon>
        <taxon>Arthropoda</taxon>
        <taxon>Hexapoda</taxon>
        <taxon>Insecta</taxon>
        <taxon>Pterygota</taxon>
        <taxon>Neoptera</taxon>
        <taxon>Endopterygota</taxon>
        <taxon>Diptera</taxon>
        <taxon>Nematocera</taxon>
        <taxon>Culicoidea</taxon>
        <taxon>Culicidae</taxon>
        <taxon>Anophelinae</taxon>
        <taxon>Anopheles</taxon>
        <taxon>culicifacies species complex</taxon>
    </lineage>
</organism>
<proteinExistence type="predicted"/>
<protein>
    <submittedName>
        <fullName evidence="1">Uncharacterized protein</fullName>
    </submittedName>
</protein>
<dbReference type="AlphaFoldDB" id="A0A182M6F5"/>
<evidence type="ECO:0000313" key="1">
    <source>
        <dbReference type="EnsemblMetazoa" id="ACUA010634-PA"/>
    </source>
</evidence>
<dbReference type="STRING" id="139723.A0A182M6F5"/>
<sequence length="159" mass="18093">MSFDMAHDMEQASRQLKALKSTIEAFTMELRTGKVDPLAVKIKEEILELLWRDGNTLLAQLEAHTGTHIRRMCFISAYVDAKMALGKLKLKNGPTHFVQEFAKVNQASAMWRTPTNSAQTDISHKTVRSEHGVWCVEENTTQNYTSNEMKPSRSNIREP</sequence>
<dbReference type="EMBL" id="AXCM01001324">
    <property type="status" value="NOT_ANNOTATED_CDS"/>
    <property type="molecule type" value="Genomic_DNA"/>
</dbReference>
<reference evidence="1" key="2">
    <citation type="submission" date="2020-05" db="UniProtKB">
        <authorList>
            <consortium name="EnsemblMetazoa"/>
        </authorList>
    </citation>
    <scope>IDENTIFICATION</scope>
    <source>
        <strain evidence="1">A-37</strain>
    </source>
</reference>
<dbReference type="EnsemblMetazoa" id="ACUA010634-RA">
    <property type="protein sequence ID" value="ACUA010634-PA"/>
    <property type="gene ID" value="ACUA010634"/>
</dbReference>
<dbReference type="VEuPathDB" id="VectorBase:ACUA010634"/>
<keyword evidence="2" id="KW-1185">Reference proteome</keyword>
<accession>A0A182M6F5</accession>
<reference evidence="2" key="1">
    <citation type="submission" date="2013-09" db="EMBL/GenBank/DDBJ databases">
        <title>The Genome Sequence of Anopheles culicifacies species A.</title>
        <authorList>
            <consortium name="The Broad Institute Genomics Platform"/>
            <person name="Neafsey D.E."/>
            <person name="Besansky N."/>
            <person name="Howell P."/>
            <person name="Walton C."/>
            <person name="Young S.K."/>
            <person name="Zeng Q."/>
            <person name="Gargeya S."/>
            <person name="Fitzgerald M."/>
            <person name="Haas B."/>
            <person name="Abouelleil A."/>
            <person name="Allen A.W."/>
            <person name="Alvarado L."/>
            <person name="Arachchi H.M."/>
            <person name="Berlin A.M."/>
            <person name="Chapman S.B."/>
            <person name="Gainer-Dewar J."/>
            <person name="Goldberg J."/>
            <person name="Griggs A."/>
            <person name="Gujja S."/>
            <person name="Hansen M."/>
            <person name="Howarth C."/>
            <person name="Imamovic A."/>
            <person name="Ireland A."/>
            <person name="Larimer J."/>
            <person name="McCowan C."/>
            <person name="Murphy C."/>
            <person name="Pearson M."/>
            <person name="Poon T.W."/>
            <person name="Priest M."/>
            <person name="Roberts A."/>
            <person name="Saif S."/>
            <person name="Shea T."/>
            <person name="Sisk P."/>
            <person name="Sykes S."/>
            <person name="Wortman J."/>
            <person name="Nusbaum C."/>
            <person name="Birren B."/>
        </authorList>
    </citation>
    <scope>NUCLEOTIDE SEQUENCE [LARGE SCALE GENOMIC DNA]</scope>
    <source>
        <strain evidence="2">A-37</strain>
    </source>
</reference>